<dbReference type="PANTHER" id="PTHR43649">
    <property type="entry name" value="ARABINOSE-BINDING PROTEIN-RELATED"/>
    <property type="match status" value="1"/>
</dbReference>
<comment type="similarity">
    <text evidence="2">Belongs to the bacterial solute-binding protein 1 family.</text>
</comment>
<sequence>MTLNKSWLALSMTAAMSVSVYAHANTTINALFMSQAAYSKSDIQAMTQGFEKANPDIKVNLEFVPYEALHDKIIAAKGAGANGYDVVLYDVIWPAEFAKFGILKDVTKRIKPSWQDKIFKGAWTTVKYDHKYWGMPWILDTKYLFYNKKMLKEAGITHPPRTLSELSEQAKIIKDKGLVKYPMVWSWAQSEALICDYTTLVSSYNGVFFKDGKPQFASGGSLKAVQFMKKTLTDKLSNPNSREYLEEDVRKVFSSGDAAFALNWTYMYNLANDPKQSQVAGDVGVEPMPGEHLGDVGAVNGSMGLGITSNSQHPDADWKFISYLTSQKVQDKYSKLSLPIWKASYDKPAVLKGQKELVEAAKISIGAMLARPQTAQYPRLSNTLQQAIQRVLQNKQSARDAMQQANQVISRLH</sequence>
<keyword evidence="6" id="KW-0762">Sugar transport</keyword>
<evidence type="ECO:0000256" key="2">
    <source>
        <dbReference type="ARBA" id="ARBA00008520"/>
    </source>
</evidence>
<dbReference type="Proteomes" id="UP000295565">
    <property type="component" value="Unassembled WGS sequence"/>
</dbReference>
<evidence type="ECO:0000256" key="1">
    <source>
        <dbReference type="ARBA" id="ARBA00004418"/>
    </source>
</evidence>
<proteinExistence type="inferred from homology"/>
<evidence type="ECO:0000313" key="6">
    <source>
        <dbReference type="EMBL" id="TCK46693.1"/>
    </source>
</evidence>
<keyword evidence="7" id="KW-1185">Reference proteome</keyword>
<dbReference type="InterPro" id="IPR006059">
    <property type="entry name" value="SBP"/>
</dbReference>
<dbReference type="SUPFAM" id="SSF53850">
    <property type="entry name" value="Periplasmic binding protein-like II"/>
    <property type="match status" value="1"/>
</dbReference>
<gene>
    <name evidence="6" type="ORF">EV690_3279</name>
</gene>
<evidence type="ECO:0000256" key="4">
    <source>
        <dbReference type="ARBA" id="ARBA00022729"/>
    </source>
</evidence>
<evidence type="ECO:0000256" key="5">
    <source>
        <dbReference type="SAM" id="SignalP"/>
    </source>
</evidence>
<accession>A0A4R1J805</accession>
<comment type="caution">
    <text evidence="6">The sequence shown here is derived from an EMBL/GenBank/DDBJ whole genome shotgun (WGS) entry which is preliminary data.</text>
</comment>
<dbReference type="EMBL" id="SMGD01000017">
    <property type="protein sequence ID" value="TCK46693.1"/>
    <property type="molecule type" value="Genomic_DNA"/>
</dbReference>
<dbReference type="GO" id="GO:0042597">
    <property type="term" value="C:periplasmic space"/>
    <property type="evidence" value="ECO:0007669"/>
    <property type="project" value="UniProtKB-SubCell"/>
</dbReference>
<comment type="subcellular location">
    <subcellularLocation>
        <location evidence="1">Periplasm</location>
    </subcellularLocation>
</comment>
<feature type="signal peptide" evidence="5">
    <location>
        <begin position="1"/>
        <end position="24"/>
    </location>
</feature>
<feature type="chain" id="PRO_5020946763" evidence="5">
    <location>
        <begin position="25"/>
        <end position="413"/>
    </location>
</feature>
<dbReference type="RefSeq" id="WP_131914025.1">
    <property type="nucleotide sequence ID" value="NZ_OU594967.1"/>
</dbReference>
<keyword evidence="4 5" id="KW-0732">Signal</keyword>
<dbReference type="AlphaFoldDB" id="A0A4R1J805"/>
<organism evidence="6 7">
    <name type="scientific">Celerinatantimonas diazotrophica</name>
    <dbReference type="NCBI Taxonomy" id="412034"/>
    <lineage>
        <taxon>Bacteria</taxon>
        <taxon>Pseudomonadati</taxon>
        <taxon>Pseudomonadota</taxon>
        <taxon>Gammaproteobacteria</taxon>
        <taxon>Celerinatantimonadaceae</taxon>
        <taxon>Celerinatantimonas</taxon>
    </lineage>
</organism>
<reference evidence="6 7" key="1">
    <citation type="submission" date="2019-03" db="EMBL/GenBank/DDBJ databases">
        <title>Genomic Encyclopedia of Type Strains, Phase IV (KMG-IV): sequencing the most valuable type-strain genomes for metagenomic binning, comparative biology and taxonomic classification.</title>
        <authorList>
            <person name="Goeker M."/>
        </authorList>
    </citation>
    <scope>NUCLEOTIDE SEQUENCE [LARGE SCALE GENOMIC DNA]</scope>
    <source>
        <strain evidence="6 7">DSM 18577</strain>
    </source>
</reference>
<dbReference type="OrthoDB" id="9808332at2"/>
<evidence type="ECO:0000313" key="7">
    <source>
        <dbReference type="Proteomes" id="UP000295565"/>
    </source>
</evidence>
<evidence type="ECO:0000256" key="3">
    <source>
        <dbReference type="ARBA" id="ARBA00022448"/>
    </source>
</evidence>
<dbReference type="Gene3D" id="3.40.190.10">
    <property type="entry name" value="Periplasmic binding protein-like II"/>
    <property type="match status" value="2"/>
</dbReference>
<dbReference type="PANTHER" id="PTHR43649:SF34">
    <property type="entry name" value="ABC TRANSPORTER PERIPLASMIC-BINDING PROTEIN YCJN-RELATED"/>
    <property type="match status" value="1"/>
</dbReference>
<keyword evidence="3" id="KW-0813">Transport</keyword>
<dbReference type="Pfam" id="PF01547">
    <property type="entry name" value="SBP_bac_1"/>
    <property type="match status" value="1"/>
</dbReference>
<protein>
    <submittedName>
        <fullName evidence="6">Multiple sugar transport system substrate-binding protein</fullName>
    </submittedName>
</protein>
<name>A0A4R1J805_9GAMM</name>
<dbReference type="InterPro" id="IPR050490">
    <property type="entry name" value="Bact_solute-bd_prot1"/>
</dbReference>